<evidence type="ECO:0000313" key="2">
    <source>
        <dbReference type="Proteomes" id="UP000285376"/>
    </source>
</evidence>
<evidence type="ECO:0000313" key="1">
    <source>
        <dbReference type="EMBL" id="RHW45230.1"/>
    </source>
</evidence>
<comment type="caution">
    <text evidence="1">The sequence shown here is derived from an EMBL/GenBank/DDBJ whole genome shotgun (WGS) entry which is preliminary data.</text>
</comment>
<dbReference type="EMBL" id="QWLM01000011">
    <property type="protein sequence ID" value="RHW45230.1"/>
    <property type="molecule type" value="Genomic_DNA"/>
</dbReference>
<protein>
    <submittedName>
        <fullName evidence="1">Uncharacterized protein</fullName>
    </submittedName>
</protein>
<name>A0A417Z3E1_9MICO</name>
<dbReference type="Proteomes" id="UP000285376">
    <property type="component" value="Unassembled WGS sequence"/>
</dbReference>
<reference evidence="1 2" key="1">
    <citation type="submission" date="2018-08" db="EMBL/GenBank/DDBJ databases">
        <title>Whole genome sequence analysis of Dermacoccus abyssi bacteria isolated from Deep Mariana trench Micromonospora spp reveals genes involved in the environmental adaptation and production of secondary metabolites.</title>
        <authorList>
            <person name="Abdel-Mageed W.M."/>
            <person name="Lehri B."/>
            <person name="Nouioui I."/>
            <person name="Goodfellow I."/>
            <person name="Jaspars M."/>
            <person name="Karlyshev A."/>
        </authorList>
    </citation>
    <scope>NUCLEOTIDE SEQUENCE [LARGE SCALE GENOMIC DNA]</scope>
    <source>
        <strain evidence="1 2">MT1.1</strain>
    </source>
</reference>
<organism evidence="1 2">
    <name type="scientific">Dermacoccus abyssi</name>
    <dbReference type="NCBI Taxonomy" id="322596"/>
    <lineage>
        <taxon>Bacteria</taxon>
        <taxon>Bacillati</taxon>
        <taxon>Actinomycetota</taxon>
        <taxon>Actinomycetes</taxon>
        <taxon>Micrococcales</taxon>
        <taxon>Dermacoccaceae</taxon>
        <taxon>Dermacoccus</taxon>
    </lineage>
</organism>
<sequence length="66" mass="6821">MVVLAESIASIEAGIRGARATLVGGGTGCCCLPLSRQWSSSVWCHVSETELGEGVHPGPHANLEMT</sequence>
<dbReference type="AlphaFoldDB" id="A0A417Z3E1"/>
<gene>
    <name evidence="1" type="ORF">D1832_10315</name>
</gene>
<accession>A0A417Z3E1</accession>
<proteinExistence type="predicted"/>